<keyword evidence="1" id="KW-0812">Transmembrane</keyword>
<dbReference type="Proteomes" id="UP000436429">
    <property type="component" value="Unassembled WGS sequence"/>
</dbReference>
<comment type="caution">
    <text evidence="4">The sequence shown here is derived from an EMBL/GenBank/DDBJ whole genome shotgun (WGS) entry which is preliminary data.</text>
</comment>
<feature type="transmembrane region" description="Helical" evidence="1">
    <location>
        <begin position="112"/>
        <end position="131"/>
    </location>
</feature>
<evidence type="ECO:0000313" key="7">
    <source>
        <dbReference type="Proteomes" id="UP000253752"/>
    </source>
</evidence>
<evidence type="ECO:0000313" key="2">
    <source>
        <dbReference type="EMBL" id="MVN31917.1"/>
    </source>
</evidence>
<reference evidence="7 8" key="2">
    <citation type="journal article" date="2018" name="Elife">
        <title>Discovery and characterization of a prevalent human gut bacterial enzyme sufficient for the inactivation of a family of plant toxins.</title>
        <authorList>
            <person name="Koppel N."/>
            <person name="Bisanz J.E."/>
            <person name="Pandelia M.E."/>
            <person name="Turnbaugh P.J."/>
            <person name="Balskus E.P."/>
        </authorList>
    </citation>
    <scope>NUCLEOTIDE SEQUENCE [LARGE SCALE GENOMIC DNA]</scope>
    <source>
        <strain evidence="5 8">16A</strain>
        <strain evidence="4 7">MR1 #12</strain>
        <strain evidence="3 9">W1 BHI 6</strain>
    </source>
</reference>
<dbReference type="EMBL" id="PPTU01000006">
    <property type="protein sequence ID" value="RDB71698.1"/>
    <property type="molecule type" value="Genomic_DNA"/>
</dbReference>
<evidence type="ECO:0000313" key="3">
    <source>
        <dbReference type="EMBL" id="RDB71698.1"/>
    </source>
</evidence>
<evidence type="ECO:0000313" key="8">
    <source>
        <dbReference type="Proteomes" id="UP000253915"/>
    </source>
</evidence>
<dbReference type="Proteomes" id="UP000253752">
    <property type="component" value="Unassembled WGS sequence"/>
</dbReference>
<dbReference type="NCBIfam" id="NF037962">
    <property type="entry name" value="arsenic_eff"/>
    <property type="match status" value="1"/>
</dbReference>
<evidence type="ECO:0000313" key="9">
    <source>
        <dbReference type="Proteomes" id="UP000253970"/>
    </source>
</evidence>
<evidence type="ECO:0000313" key="4">
    <source>
        <dbReference type="EMBL" id="RDB79437.1"/>
    </source>
</evidence>
<dbReference type="EMBL" id="PPUQ01000004">
    <property type="protein sequence ID" value="RDC40269.1"/>
    <property type="molecule type" value="Genomic_DNA"/>
</dbReference>
<dbReference type="InterPro" id="IPR021552">
    <property type="entry name" value="ArsP_2"/>
</dbReference>
<reference evidence="6" key="3">
    <citation type="submission" date="2019-06" db="EMBL/GenBank/DDBJ databases">
        <authorList>
            <person name="Bisanz J.E."/>
            <person name="Turnbaugh P.J."/>
        </authorList>
    </citation>
    <scope>NUCLEOTIDE SEQUENCE</scope>
    <source>
        <strain evidence="6">SECO-MT75m2</strain>
    </source>
</reference>
<feature type="transmembrane region" description="Helical" evidence="1">
    <location>
        <begin position="240"/>
        <end position="259"/>
    </location>
</feature>
<keyword evidence="1" id="KW-1133">Transmembrane helix</keyword>
<evidence type="ECO:0000313" key="5">
    <source>
        <dbReference type="EMBL" id="RDC40269.1"/>
    </source>
</evidence>
<feature type="transmembrane region" description="Helical" evidence="1">
    <location>
        <begin position="176"/>
        <end position="199"/>
    </location>
</feature>
<sequence>MEEIMHIAFDVLADAIKDTLYIIPFLFVTYLAMEWLEHKTGGKAEAAIQRAGAAGPFIGAVVGVVPQCGFSAAAATLWAGRVITLGTLFAVFLSTSDEMLPIFIAEQVPPDVIFKIIGAKIIIGMIMGFLVDAGLRIARRIDMPLHIHDLCEQEHCHCHDGEGGILRSALKHTLQVTLFIFLITLALNGLLAVVGEDVLAEFLGANPALSVFGSALVGLVPNCAASIVIAQLYVEGVLGSGAMLAGLLVSAGVGLLVLVRTNRHLKENIAIIVALYAMGVIWGLLANALGIVF</sequence>
<name>A0A369MU13_EGGLN</name>
<organism evidence="4 7">
    <name type="scientific">Eggerthella lenta</name>
    <name type="common">Eubacterium lentum</name>
    <dbReference type="NCBI Taxonomy" id="84112"/>
    <lineage>
        <taxon>Bacteria</taxon>
        <taxon>Bacillati</taxon>
        <taxon>Actinomycetota</taxon>
        <taxon>Coriobacteriia</taxon>
        <taxon>Eggerthellales</taxon>
        <taxon>Eggerthellaceae</taxon>
        <taxon>Eggerthella</taxon>
    </lineage>
</organism>
<evidence type="ECO:0000313" key="6">
    <source>
        <dbReference type="EMBL" id="TNU88533.1"/>
    </source>
</evidence>
<feature type="transmembrane region" description="Helical" evidence="1">
    <location>
        <begin position="211"/>
        <end position="234"/>
    </location>
</feature>
<evidence type="ECO:0000313" key="11">
    <source>
        <dbReference type="Proteomes" id="UP000436429"/>
    </source>
</evidence>
<dbReference type="EMBL" id="PPTX01000011">
    <property type="protein sequence ID" value="RDB79437.1"/>
    <property type="molecule type" value="Genomic_DNA"/>
</dbReference>
<evidence type="ECO:0000256" key="1">
    <source>
        <dbReference type="SAM" id="Phobius"/>
    </source>
</evidence>
<dbReference type="Proteomes" id="UP000253915">
    <property type="component" value="Unassembled WGS sequence"/>
</dbReference>
<feature type="transmembrane region" description="Helical" evidence="1">
    <location>
        <begin position="271"/>
        <end position="292"/>
    </location>
</feature>
<evidence type="ECO:0008006" key="12">
    <source>
        <dbReference type="Google" id="ProtNLM"/>
    </source>
</evidence>
<feature type="transmembrane region" description="Helical" evidence="1">
    <location>
        <begin position="20"/>
        <end position="36"/>
    </location>
</feature>
<keyword evidence="1" id="KW-0472">Membrane</keyword>
<evidence type="ECO:0000313" key="10">
    <source>
        <dbReference type="Proteomes" id="UP000312594"/>
    </source>
</evidence>
<dbReference type="Proteomes" id="UP000253970">
    <property type="component" value="Unassembled WGS sequence"/>
</dbReference>
<reference evidence="6 10" key="1">
    <citation type="journal article" date="2005" name="Appl. Environ. Microbiol.">
        <title>Intestinal bacterial communities that produce active estrogen-like compounds enterodiol and enterolactone in humans.</title>
        <authorList>
            <person name="Clavel T."/>
            <person name="Henderson G."/>
            <person name="Alpert C.A."/>
            <person name="Philippe C."/>
            <person name="Rigottier-Gois L."/>
            <person name="Dore J."/>
            <person name="Blaut M."/>
        </authorList>
    </citation>
    <scope>NUCLEOTIDE SEQUENCE [LARGE SCALE GENOMIC DNA]</scope>
    <source>
        <strain evidence="6 10">SECO-MT75m2</strain>
    </source>
</reference>
<dbReference type="EMBL" id="VEVP01000059">
    <property type="protein sequence ID" value="TNU88533.1"/>
    <property type="molecule type" value="Genomic_DNA"/>
</dbReference>
<proteinExistence type="predicted"/>
<accession>A0A369MU13</accession>
<gene>
    <name evidence="5" type="ORF">C1853_04955</name>
    <name evidence="4" type="ORF">C1872_08105</name>
    <name evidence="3" type="ORF">C1875_05825</name>
    <name evidence="6" type="ORF">FIC87_14415</name>
    <name evidence="2" type="ORF">GO726_01840</name>
</gene>
<dbReference type="AlphaFoldDB" id="A0A369MU13"/>
<dbReference type="EMBL" id="WPOM01000003">
    <property type="protein sequence ID" value="MVN31917.1"/>
    <property type="molecule type" value="Genomic_DNA"/>
</dbReference>
<protein>
    <recommendedName>
        <fullName evidence="12">Permease</fullName>
    </recommendedName>
</protein>
<dbReference type="Proteomes" id="UP000312594">
    <property type="component" value="Unassembled WGS sequence"/>
</dbReference>
<reference evidence="2 11" key="4">
    <citation type="submission" date="2019-11" db="EMBL/GenBank/DDBJ databases">
        <title>Whole genome shotgun sequencing (WGS) data from Adlercreutzia equolifaciens ResAG-91, Eggerthella lenta MRI-F36, MRI-F37, MRI-F40, ResAG-49, ResAG-88, ResAG-121, ResAG-145, and Gordonibacter sp. ResAG-5, ResAG-26, ResAG-43, ResAG-50, ResAG-59.</title>
        <authorList>
            <person name="Stoll D.A."/>
            <person name="Danylec N."/>
            <person name="Franz C.M.A.P."/>
            <person name="Huch M."/>
        </authorList>
    </citation>
    <scope>NUCLEOTIDE SEQUENCE [LARGE SCALE GENOMIC DNA]</scope>
    <source>
        <strain evidence="2 11">ResAG-88</strain>
    </source>
</reference>